<evidence type="ECO:0000313" key="5">
    <source>
        <dbReference type="EMBL" id="KIP11287.1"/>
    </source>
</evidence>
<name>A0A0C3SCX3_PHLG1</name>
<keyword evidence="2" id="KW-0539">Nucleus</keyword>
<evidence type="ECO:0000259" key="4">
    <source>
        <dbReference type="PROSITE" id="PS50048"/>
    </source>
</evidence>
<dbReference type="SUPFAM" id="SSF57701">
    <property type="entry name" value="Zn2/Cys6 DNA-binding domain"/>
    <property type="match status" value="1"/>
</dbReference>
<dbReference type="PANTHER" id="PTHR46910:SF38">
    <property type="entry name" value="ZN(2)-C6 FUNGAL-TYPE DOMAIN-CONTAINING PROTEIN"/>
    <property type="match status" value="1"/>
</dbReference>
<dbReference type="InterPro" id="IPR007219">
    <property type="entry name" value="XnlR_reg_dom"/>
</dbReference>
<dbReference type="GO" id="GO:0000981">
    <property type="term" value="F:DNA-binding transcription factor activity, RNA polymerase II-specific"/>
    <property type="evidence" value="ECO:0007669"/>
    <property type="project" value="InterPro"/>
</dbReference>
<dbReference type="GO" id="GO:0008270">
    <property type="term" value="F:zinc ion binding"/>
    <property type="evidence" value="ECO:0007669"/>
    <property type="project" value="InterPro"/>
</dbReference>
<dbReference type="PROSITE" id="PS00463">
    <property type="entry name" value="ZN2_CY6_FUNGAL_1"/>
    <property type="match status" value="1"/>
</dbReference>
<dbReference type="GO" id="GO:0006351">
    <property type="term" value="P:DNA-templated transcription"/>
    <property type="evidence" value="ECO:0007669"/>
    <property type="project" value="InterPro"/>
</dbReference>
<evidence type="ECO:0000256" key="3">
    <source>
        <dbReference type="SAM" id="MobiDB-lite"/>
    </source>
</evidence>
<dbReference type="STRING" id="745531.A0A0C3SCX3"/>
<reference evidence="5 6" key="1">
    <citation type="journal article" date="2014" name="PLoS Genet.">
        <title>Analysis of the Phlebiopsis gigantea genome, transcriptome and secretome provides insight into its pioneer colonization strategies of wood.</title>
        <authorList>
            <person name="Hori C."/>
            <person name="Ishida T."/>
            <person name="Igarashi K."/>
            <person name="Samejima M."/>
            <person name="Suzuki H."/>
            <person name="Master E."/>
            <person name="Ferreira P."/>
            <person name="Ruiz-Duenas F.J."/>
            <person name="Held B."/>
            <person name="Canessa P."/>
            <person name="Larrondo L.F."/>
            <person name="Schmoll M."/>
            <person name="Druzhinina I.S."/>
            <person name="Kubicek C.P."/>
            <person name="Gaskell J.A."/>
            <person name="Kersten P."/>
            <person name="St John F."/>
            <person name="Glasner J."/>
            <person name="Sabat G."/>
            <person name="Splinter BonDurant S."/>
            <person name="Syed K."/>
            <person name="Yadav J."/>
            <person name="Mgbeahuruike A.C."/>
            <person name="Kovalchuk A."/>
            <person name="Asiegbu F.O."/>
            <person name="Lackner G."/>
            <person name="Hoffmeister D."/>
            <person name="Rencoret J."/>
            <person name="Gutierrez A."/>
            <person name="Sun H."/>
            <person name="Lindquist E."/>
            <person name="Barry K."/>
            <person name="Riley R."/>
            <person name="Grigoriev I.V."/>
            <person name="Henrissat B."/>
            <person name="Kues U."/>
            <person name="Berka R.M."/>
            <person name="Martinez A.T."/>
            <person name="Covert S.F."/>
            <person name="Blanchette R.A."/>
            <person name="Cullen D."/>
        </authorList>
    </citation>
    <scope>NUCLEOTIDE SEQUENCE [LARGE SCALE GENOMIC DNA]</scope>
    <source>
        <strain evidence="5 6">11061_1 CR5-6</strain>
    </source>
</reference>
<dbReference type="InterPro" id="IPR036864">
    <property type="entry name" value="Zn2-C6_fun-type_DNA-bd_sf"/>
</dbReference>
<feature type="compositionally biased region" description="Low complexity" evidence="3">
    <location>
        <begin position="714"/>
        <end position="744"/>
    </location>
</feature>
<feature type="region of interest" description="Disordered" evidence="3">
    <location>
        <begin position="97"/>
        <end position="140"/>
    </location>
</feature>
<dbReference type="SMART" id="SM00906">
    <property type="entry name" value="Fungal_trans"/>
    <property type="match status" value="1"/>
</dbReference>
<dbReference type="Gene3D" id="4.10.240.10">
    <property type="entry name" value="Zn(2)-C6 fungal-type DNA-binding domain"/>
    <property type="match status" value="1"/>
</dbReference>
<dbReference type="HOGENOM" id="CLU_006019_0_1_1"/>
<dbReference type="InterPro" id="IPR050987">
    <property type="entry name" value="AtrR-like"/>
</dbReference>
<dbReference type="Proteomes" id="UP000053257">
    <property type="component" value="Unassembled WGS sequence"/>
</dbReference>
<dbReference type="InterPro" id="IPR001138">
    <property type="entry name" value="Zn2Cys6_DnaBD"/>
</dbReference>
<feature type="domain" description="Zn(2)-C6 fungal-type" evidence="4">
    <location>
        <begin position="30"/>
        <end position="63"/>
    </location>
</feature>
<dbReference type="PANTHER" id="PTHR46910">
    <property type="entry name" value="TRANSCRIPTION FACTOR PDR1"/>
    <property type="match status" value="1"/>
</dbReference>
<sequence>MSSPEDYNDSEPAGVISKSSHGEKKKRVRACDMCRRRKVRCDGDRMPNSLCTNCKTYDYKCTYAPKKRAVDPEYIQSLETQLAQAQEALRLLSARLEASDGQQSSEPTPSRHSSPSSAASTFPSSCGPQSPNAGHRRFPPLPEAIEQQDDIDPSDDELDAENSIQRDLRVLLDRHGQKQFVGKSSSVLLLQQALNMKEAANSANQLGMSSGFSLPNCNDVLKQNPWLDTPPCDYTPQDFPVPDLLNSLIDLYFQHSNIYLPLLNHVIFRRDLDAGLHLRDESFGSTVLLVCAIGSRYTTDERVLLDGLIPSENPDARQASGWRWFRRVQENRKLLELRVATLHDLQIPALASIYFYGSPTPHAASATVAYGLRLAMDLGAHKRKVYKSTPNVEDELLKRAFWVMVVLDRTLSSVLGRPCCVQDEDYDLAVPIECDDEYWCTDDPALAFQQPAGKPSIVTAFIFMIKLNQIQGCTLRTVYATNKSKAIWGMSDDCQPHLVTLLDSSLNKWIGSLPPHLKWDPNMPDETFMHQSALLYSTYYHLQITVHRSFIPVPSKTTNNGSMSLPSLTICTNAARACIHTLEAQFKRSIHGGYQNLVALFNAGIVLVLNIWATKHSGMPHKSTRDLEDVFKVICMLKALAPRMFIASRIVECMKEIAAIGNVPFPTEDGNPLRGTKRTRDGDNIHLATDPTCVSEPNVNIAGFEPRAMAGSHRVQQGQQQLRQQRQQQRAATGSPSSLSNGSVPSPPSYMQPPPQPQQRRN</sequence>
<keyword evidence="1" id="KW-0479">Metal-binding</keyword>
<feature type="compositionally biased region" description="Low complexity" evidence="3">
    <location>
        <begin position="104"/>
        <end position="125"/>
    </location>
</feature>
<dbReference type="CDD" id="cd12148">
    <property type="entry name" value="fungal_TF_MHR"/>
    <property type="match status" value="1"/>
</dbReference>
<organism evidence="5 6">
    <name type="scientific">Phlebiopsis gigantea (strain 11061_1 CR5-6)</name>
    <name type="common">White-rot fungus</name>
    <name type="synonym">Peniophora gigantea</name>
    <dbReference type="NCBI Taxonomy" id="745531"/>
    <lineage>
        <taxon>Eukaryota</taxon>
        <taxon>Fungi</taxon>
        <taxon>Dikarya</taxon>
        <taxon>Basidiomycota</taxon>
        <taxon>Agaricomycotina</taxon>
        <taxon>Agaricomycetes</taxon>
        <taxon>Polyporales</taxon>
        <taxon>Phanerochaetaceae</taxon>
        <taxon>Phlebiopsis</taxon>
    </lineage>
</organism>
<keyword evidence="6" id="KW-1185">Reference proteome</keyword>
<evidence type="ECO:0000313" key="6">
    <source>
        <dbReference type="Proteomes" id="UP000053257"/>
    </source>
</evidence>
<dbReference type="Pfam" id="PF04082">
    <property type="entry name" value="Fungal_trans"/>
    <property type="match status" value="1"/>
</dbReference>
<feature type="region of interest" description="Disordered" evidence="3">
    <location>
        <begin position="1"/>
        <end position="27"/>
    </location>
</feature>
<dbReference type="GO" id="GO:0003677">
    <property type="term" value="F:DNA binding"/>
    <property type="evidence" value="ECO:0007669"/>
    <property type="project" value="InterPro"/>
</dbReference>
<feature type="region of interest" description="Disordered" evidence="3">
    <location>
        <begin position="665"/>
        <end position="691"/>
    </location>
</feature>
<feature type="region of interest" description="Disordered" evidence="3">
    <location>
        <begin position="709"/>
        <end position="762"/>
    </location>
</feature>
<dbReference type="Pfam" id="PF00172">
    <property type="entry name" value="Zn_clus"/>
    <property type="match status" value="1"/>
</dbReference>
<dbReference type="SMART" id="SM00066">
    <property type="entry name" value="GAL4"/>
    <property type="match status" value="1"/>
</dbReference>
<dbReference type="OrthoDB" id="39175at2759"/>
<dbReference type="CDD" id="cd00067">
    <property type="entry name" value="GAL4"/>
    <property type="match status" value="1"/>
</dbReference>
<proteinExistence type="predicted"/>
<feature type="compositionally biased region" description="Pro residues" evidence="3">
    <location>
        <begin position="745"/>
        <end position="762"/>
    </location>
</feature>
<gene>
    <name evidence="5" type="ORF">PHLGIDRAFT_99884</name>
</gene>
<accession>A0A0C3SCX3</accession>
<protein>
    <recommendedName>
        <fullName evidence="4">Zn(2)-C6 fungal-type domain-containing protein</fullName>
    </recommendedName>
</protein>
<evidence type="ECO:0000256" key="2">
    <source>
        <dbReference type="ARBA" id="ARBA00023242"/>
    </source>
</evidence>
<dbReference type="AlphaFoldDB" id="A0A0C3SCX3"/>
<feature type="non-terminal residue" evidence="5">
    <location>
        <position position="762"/>
    </location>
</feature>
<dbReference type="EMBL" id="KN840447">
    <property type="protein sequence ID" value="KIP11287.1"/>
    <property type="molecule type" value="Genomic_DNA"/>
</dbReference>
<dbReference type="PROSITE" id="PS50048">
    <property type="entry name" value="ZN2_CY6_FUNGAL_2"/>
    <property type="match status" value="1"/>
</dbReference>
<evidence type="ECO:0000256" key="1">
    <source>
        <dbReference type="ARBA" id="ARBA00022723"/>
    </source>
</evidence>